<comment type="caution">
    <text evidence="2">The sequence shown here is derived from an EMBL/GenBank/DDBJ whole genome shotgun (WGS) entry which is preliminary data.</text>
</comment>
<evidence type="ECO:0000256" key="1">
    <source>
        <dbReference type="SAM" id="MobiDB-lite"/>
    </source>
</evidence>
<dbReference type="RefSeq" id="WP_100364609.1">
    <property type="nucleotide sequence ID" value="NZ_PGFF01000001.1"/>
</dbReference>
<evidence type="ECO:0000313" key="2">
    <source>
        <dbReference type="EMBL" id="PJJ72418.1"/>
    </source>
</evidence>
<dbReference type="Pfam" id="PF20242">
    <property type="entry name" value="Emfourin"/>
    <property type="match status" value="1"/>
</dbReference>
<gene>
    <name evidence="2" type="ORF">CLV46_1989</name>
</gene>
<dbReference type="OrthoDB" id="4947318at2"/>
<keyword evidence="3" id="KW-1185">Reference proteome</keyword>
<dbReference type="EMBL" id="PGFF01000001">
    <property type="protein sequence ID" value="PJJ72418.1"/>
    <property type="molecule type" value="Genomic_DNA"/>
</dbReference>
<protein>
    <submittedName>
        <fullName evidence="2">Uncharacterized protein</fullName>
    </submittedName>
</protein>
<feature type="region of interest" description="Disordered" evidence="1">
    <location>
        <begin position="73"/>
        <end position="99"/>
    </location>
</feature>
<evidence type="ECO:0000313" key="3">
    <source>
        <dbReference type="Proteomes" id="UP000228758"/>
    </source>
</evidence>
<feature type="compositionally biased region" description="Basic and acidic residues" evidence="1">
    <location>
        <begin position="83"/>
        <end position="99"/>
    </location>
</feature>
<reference evidence="2 3" key="1">
    <citation type="submission" date="2017-11" db="EMBL/GenBank/DDBJ databases">
        <title>Genomic Encyclopedia of Archaeal and Bacterial Type Strains, Phase II (KMG-II): From Individual Species to Whole Genera.</title>
        <authorList>
            <person name="Goeker M."/>
        </authorList>
    </citation>
    <scope>NUCLEOTIDE SEQUENCE [LARGE SCALE GENOMIC DNA]</scope>
    <source>
        <strain evidence="2 3">DSM 27393</strain>
    </source>
</reference>
<dbReference type="Proteomes" id="UP000228758">
    <property type="component" value="Unassembled WGS sequence"/>
</dbReference>
<dbReference type="AlphaFoldDB" id="A0A2M9CKJ8"/>
<dbReference type="InterPro" id="IPR049457">
    <property type="entry name" value="Emfourin"/>
</dbReference>
<accession>A0A2M9CKJ8</accession>
<sequence>MRSNGRPVAVISVVRTGGFAGLRREWAVEIDDGEWPDWQPLVDACPWDAVPDDPAPDRFVYLISAPPHSARVPERGLNGPWRELTDRVRDAHARRSGAD</sequence>
<proteinExistence type="predicted"/>
<organism evidence="2 3">
    <name type="scientific">Diaminobutyricimonas aerilata</name>
    <dbReference type="NCBI Taxonomy" id="1162967"/>
    <lineage>
        <taxon>Bacteria</taxon>
        <taxon>Bacillati</taxon>
        <taxon>Actinomycetota</taxon>
        <taxon>Actinomycetes</taxon>
        <taxon>Micrococcales</taxon>
        <taxon>Microbacteriaceae</taxon>
        <taxon>Diaminobutyricimonas</taxon>
    </lineage>
</organism>
<name>A0A2M9CKJ8_9MICO</name>